<evidence type="ECO:0000256" key="9">
    <source>
        <dbReference type="SAM" id="MobiDB-lite"/>
    </source>
</evidence>
<dbReference type="Proteomes" id="UP000265515">
    <property type="component" value="Unassembled WGS sequence"/>
</dbReference>
<feature type="domain" description="Glycosyl transferase family 1" evidence="10">
    <location>
        <begin position="820"/>
        <end position="937"/>
    </location>
</feature>
<dbReference type="PANTHER" id="PTHR46083:SF2">
    <property type="entry name" value="STARCH SYNTHASE 4, CHLOROPLASTIC_AMYLOPLASTIC-RELATED"/>
    <property type="match status" value="1"/>
</dbReference>
<dbReference type="InterPro" id="IPR011835">
    <property type="entry name" value="GS/SS"/>
</dbReference>
<evidence type="ECO:0000256" key="6">
    <source>
        <dbReference type="ARBA" id="ARBA00022679"/>
    </source>
</evidence>
<evidence type="ECO:0000256" key="2">
    <source>
        <dbReference type="ARBA" id="ARBA00004727"/>
    </source>
</evidence>
<evidence type="ECO:0000256" key="8">
    <source>
        <dbReference type="SAM" id="Coils"/>
    </source>
</evidence>
<dbReference type="EC" id="2.4.1.21" evidence="4"/>
<dbReference type="InterPro" id="IPR001296">
    <property type="entry name" value="Glyco_trans_1"/>
</dbReference>
<proteinExistence type="inferred from homology"/>
<dbReference type="PANTHER" id="PTHR46083">
    <property type="match status" value="1"/>
</dbReference>
<keyword evidence="13" id="KW-1185">Reference proteome</keyword>
<dbReference type="CDD" id="cd03791">
    <property type="entry name" value="GT5_Glycogen_synthase_DULL1-like"/>
    <property type="match status" value="1"/>
</dbReference>
<dbReference type="UniPathway" id="UPA00152"/>
<dbReference type="Pfam" id="PF08323">
    <property type="entry name" value="Glyco_transf_5"/>
    <property type="match status" value="1"/>
</dbReference>
<reference evidence="12 13" key="1">
    <citation type="journal article" date="2018" name="Cell">
        <title>The Chara Genome: Secondary Complexity and Implications for Plant Terrestrialization.</title>
        <authorList>
            <person name="Nishiyama T."/>
            <person name="Sakayama H."/>
            <person name="Vries J.D."/>
            <person name="Buschmann H."/>
            <person name="Saint-Marcoux D."/>
            <person name="Ullrich K.K."/>
            <person name="Haas F.B."/>
            <person name="Vanderstraeten L."/>
            <person name="Becker D."/>
            <person name="Lang D."/>
            <person name="Vosolsobe S."/>
            <person name="Rombauts S."/>
            <person name="Wilhelmsson P.K.I."/>
            <person name="Janitza P."/>
            <person name="Kern R."/>
            <person name="Heyl A."/>
            <person name="Rumpler F."/>
            <person name="Villalobos L.I.A.C."/>
            <person name="Clay J.M."/>
            <person name="Skokan R."/>
            <person name="Toyoda A."/>
            <person name="Suzuki Y."/>
            <person name="Kagoshima H."/>
            <person name="Schijlen E."/>
            <person name="Tajeshwar N."/>
            <person name="Catarino B."/>
            <person name="Hetherington A.J."/>
            <person name="Saltykova A."/>
            <person name="Bonnot C."/>
            <person name="Breuninger H."/>
            <person name="Symeonidi A."/>
            <person name="Radhakrishnan G.V."/>
            <person name="Van Nieuwerburgh F."/>
            <person name="Deforce D."/>
            <person name="Chang C."/>
            <person name="Karol K.G."/>
            <person name="Hedrich R."/>
            <person name="Ulvskov P."/>
            <person name="Glockner G."/>
            <person name="Delwiche C.F."/>
            <person name="Petrasek J."/>
            <person name="Van de Peer Y."/>
            <person name="Friml J."/>
            <person name="Beilby M."/>
            <person name="Dolan L."/>
            <person name="Kohara Y."/>
            <person name="Sugano S."/>
            <person name="Fujiyama A."/>
            <person name="Delaux P.-M."/>
            <person name="Quint M."/>
            <person name="TheiBen G."/>
            <person name="Hagemann M."/>
            <person name="Harholt J."/>
            <person name="Dunand C."/>
            <person name="Zachgo S."/>
            <person name="Langdale J."/>
            <person name="Maumus F."/>
            <person name="Straeten D.V.D."/>
            <person name="Gould S.B."/>
            <person name="Rensing S.A."/>
        </authorList>
    </citation>
    <scope>NUCLEOTIDE SEQUENCE [LARGE SCALE GENOMIC DNA]</scope>
    <source>
        <strain evidence="12 13">S276</strain>
    </source>
</reference>
<keyword evidence="6" id="KW-0808">Transferase</keyword>
<dbReference type="NCBIfam" id="TIGR02095">
    <property type="entry name" value="glgA"/>
    <property type="match status" value="1"/>
</dbReference>
<evidence type="ECO:0000259" key="10">
    <source>
        <dbReference type="Pfam" id="PF00534"/>
    </source>
</evidence>
<evidence type="ECO:0000313" key="13">
    <source>
        <dbReference type="Proteomes" id="UP000265515"/>
    </source>
</evidence>
<dbReference type="STRING" id="69332.A0A388MAU2"/>
<dbReference type="EMBL" id="BFEA01000936">
    <property type="protein sequence ID" value="GBG91694.1"/>
    <property type="molecule type" value="Genomic_DNA"/>
</dbReference>
<feature type="region of interest" description="Disordered" evidence="9">
    <location>
        <begin position="53"/>
        <end position="85"/>
    </location>
</feature>
<evidence type="ECO:0000256" key="3">
    <source>
        <dbReference type="ARBA" id="ARBA00010281"/>
    </source>
</evidence>
<accession>A0A388MAU2</accession>
<name>A0A388MAU2_CHABU</name>
<dbReference type="Gramene" id="GBG91694">
    <property type="protein sequence ID" value="GBG91694"/>
    <property type="gene ID" value="CBR_g53508"/>
</dbReference>
<dbReference type="HAMAP" id="MF_00484">
    <property type="entry name" value="Glycogen_synth"/>
    <property type="match status" value="1"/>
</dbReference>
<evidence type="ECO:0000256" key="7">
    <source>
        <dbReference type="ARBA" id="ARBA00022922"/>
    </source>
</evidence>
<dbReference type="GO" id="GO:0009011">
    <property type="term" value="F:alpha-1,4-glucan glucosyltransferase (ADP-glucose donor) activity"/>
    <property type="evidence" value="ECO:0007669"/>
    <property type="project" value="UniProtKB-EC"/>
</dbReference>
<evidence type="ECO:0000256" key="4">
    <source>
        <dbReference type="ARBA" id="ARBA00012588"/>
    </source>
</evidence>
<keyword evidence="5" id="KW-0328">Glycosyltransferase</keyword>
<dbReference type="SUPFAM" id="SSF53756">
    <property type="entry name" value="UDP-Glycosyltransferase/glycogen phosphorylase"/>
    <property type="match status" value="1"/>
</dbReference>
<feature type="coiled-coil region" evidence="8">
    <location>
        <begin position="164"/>
        <end position="439"/>
    </location>
</feature>
<comment type="similarity">
    <text evidence="3">Belongs to the glycosyltransferase 1 family. Bacterial/plant glycogen synthase subfamily.</text>
</comment>
<comment type="catalytic activity">
    <reaction evidence="1">
        <text>[(1-&gt;4)-alpha-D-glucosyl](n) + ADP-alpha-D-glucose = [(1-&gt;4)-alpha-D-glucosyl](n+1) + ADP + H(+)</text>
        <dbReference type="Rhea" id="RHEA:18189"/>
        <dbReference type="Rhea" id="RHEA-COMP:9584"/>
        <dbReference type="Rhea" id="RHEA-COMP:9587"/>
        <dbReference type="ChEBI" id="CHEBI:15378"/>
        <dbReference type="ChEBI" id="CHEBI:15444"/>
        <dbReference type="ChEBI" id="CHEBI:57498"/>
        <dbReference type="ChEBI" id="CHEBI:456216"/>
        <dbReference type="EC" id="2.4.1.21"/>
    </reaction>
</comment>
<keyword evidence="7" id="KW-0750">Starch biosynthesis</keyword>
<dbReference type="OrthoDB" id="2018403at2759"/>
<dbReference type="Pfam" id="PF00534">
    <property type="entry name" value="Glycos_transf_1"/>
    <property type="match status" value="1"/>
</dbReference>
<comment type="pathway">
    <text evidence="2">Glycan biosynthesis; starch biosynthesis.</text>
</comment>
<sequence>MCTAVKKPTGRKQGECSAYIPSTVGLSLGQPLRLSLGSRMGVHHLHTVCRMRTSNSTKTSNQGRGFGRSQKTAGRQSRTREATDTVENQDLELNGKIVDGIGAGVAGDRGGRESGEETVTATASVAQEEVAQPPAPEDTGISVDDLMAMIRDAEKNILMLNRVRVRAVEEREQIRAENQMLQGQAKVLTARLAEAEAKAKLTSQLKAKNQLLEEQLSSLQAKLEASVNGSSGITLEAIRTDNEALVDQNTKLQAKVRELKEFVQQLNQAESTNSSLREQLEMMRAQLAEAQLKEKLSSEAKSQSEVLQEQVGQLQARGMESDMKIRTLEQALVQSREAEDEVRALRIALLDSKKTVAKTADELEKVQEQLQLATASLAEKEAERELWSRVQAENEVLRDQVDMLKDRLRDVDIELRDQLERYKAEVAYFQESMEDLRSTSVDVDGKVPVGEMPWDFWSNLLLRIDALALSELITADEGIELRMLAWERDLRIRDAFLAVQEEADNQVANSLRSLLKSKQRPGMHIIHIAAEMAPVAKVGGLADVVTGLGRALQKKGHLVEFILPKYDCMDYSRIKGLKVMDFDLFSYFNGEAFKNKVWRGVVEGLPVYFIEPLHPGRFFWRRSYYGCHDDFERFTYFCRAALEFLLKTNKRPDIVHCHDWQTAAVPPLYWDIYAPQGLNSAQVAFTCHNFEYQGAAPPASLNACGLHSHRYHRPDRMQDNFAPDRINLLKGGIVYSNIVTTVSPTYAQEVRGPEEGRGLHVTLGQHASKFYGVLNGIDNEVWCPSTDPLLEYQYSPDDLGGKFANKMALRARLGMSCTGADAEKPLVGCVTRLVPQKGVHLIQHAIYRTAELGGQFVLLGSSPVPHIQAQFEGVAREFENHPHVRLILKYDESLAHAIYGASDIFVIPSIFEPCGLTQLIAMRYGSVPVARKTGGLNDRYRILNLVQSGLNFALDRALGYFMESREWWTELVTKVMQMDFSWDKPCEEYIDLYQAALARRTVR</sequence>
<comment type="caution">
    <text evidence="12">The sequence shown here is derived from an EMBL/GenBank/DDBJ whole genome shotgun (WGS) entry which is preliminary data.</text>
</comment>
<dbReference type="AlphaFoldDB" id="A0A388MAU2"/>
<evidence type="ECO:0000313" key="12">
    <source>
        <dbReference type="EMBL" id="GBG91694.1"/>
    </source>
</evidence>
<dbReference type="FunFam" id="3.40.50.2000:FF:000260">
    <property type="entry name" value="Starch synthase, chloroplastic/amyloplastic"/>
    <property type="match status" value="1"/>
</dbReference>
<evidence type="ECO:0000256" key="5">
    <source>
        <dbReference type="ARBA" id="ARBA00022676"/>
    </source>
</evidence>
<dbReference type="NCBIfam" id="NF001905">
    <property type="entry name" value="PRK00654.2-4"/>
    <property type="match status" value="1"/>
</dbReference>
<organism evidence="12 13">
    <name type="scientific">Chara braunii</name>
    <name type="common">Braun's stonewort</name>
    <dbReference type="NCBI Taxonomy" id="69332"/>
    <lineage>
        <taxon>Eukaryota</taxon>
        <taxon>Viridiplantae</taxon>
        <taxon>Streptophyta</taxon>
        <taxon>Charophyceae</taxon>
        <taxon>Charales</taxon>
        <taxon>Characeae</taxon>
        <taxon>Chara</taxon>
    </lineage>
</organism>
<dbReference type="Gene3D" id="3.40.50.2000">
    <property type="entry name" value="Glycogen Phosphorylase B"/>
    <property type="match status" value="2"/>
</dbReference>
<evidence type="ECO:0000259" key="11">
    <source>
        <dbReference type="Pfam" id="PF08323"/>
    </source>
</evidence>
<dbReference type="GO" id="GO:0004373">
    <property type="term" value="F:alpha-1,4-glucan glucosyltransferase (UDP-glucose donor) activity"/>
    <property type="evidence" value="ECO:0007669"/>
    <property type="project" value="InterPro"/>
</dbReference>
<evidence type="ECO:0000256" key="1">
    <source>
        <dbReference type="ARBA" id="ARBA00001478"/>
    </source>
</evidence>
<protein>
    <recommendedName>
        <fullName evidence="4">starch synthase</fullName>
        <ecNumber evidence="4">2.4.1.21</ecNumber>
    </recommendedName>
</protein>
<feature type="domain" description="Starch synthase catalytic" evidence="11">
    <location>
        <begin position="524"/>
        <end position="763"/>
    </location>
</feature>
<feature type="compositionally biased region" description="Polar residues" evidence="9">
    <location>
        <begin position="53"/>
        <end position="76"/>
    </location>
</feature>
<gene>
    <name evidence="12" type="ORF">CBR_g53508</name>
</gene>
<dbReference type="OMA" id="ANDRINP"/>
<dbReference type="InterPro" id="IPR013534">
    <property type="entry name" value="Starch_synth_cat_dom"/>
</dbReference>
<keyword evidence="8" id="KW-0175">Coiled coil</keyword>
<dbReference type="GO" id="GO:0019252">
    <property type="term" value="P:starch biosynthetic process"/>
    <property type="evidence" value="ECO:0007669"/>
    <property type="project" value="UniProtKB-UniPathway"/>
</dbReference>